<dbReference type="EMBL" id="SDHW01000001">
    <property type="protein sequence ID" value="RXK62276.1"/>
    <property type="molecule type" value="Genomic_DNA"/>
</dbReference>
<dbReference type="PROSITE" id="PS51178">
    <property type="entry name" value="PASTA"/>
    <property type="match status" value="3"/>
</dbReference>
<gene>
    <name evidence="3" type="ORF">ESA94_04500</name>
</gene>
<dbReference type="SMART" id="SM00740">
    <property type="entry name" value="PASTA"/>
    <property type="match status" value="3"/>
</dbReference>
<dbReference type="Gene3D" id="3.30.10.20">
    <property type="match status" value="3"/>
</dbReference>
<evidence type="ECO:0000259" key="2">
    <source>
        <dbReference type="PROSITE" id="PS51178"/>
    </source>
</evidence>
<organism evidence="3 4">
    <name type="scientific">Lacibacter luteus</name>
    <dbReference type="NCBI Taxonomy" id="2508719"/>
    <lineage>
        <taxon>Bacteria</taxon>
        <taxon>Pseudomonadati</taxon>
        <taxon>Bacteroidota</taxon>
        <taxon>Chitinophagia</taxon>
        <taxon>Chitinophagales</taxon>
        <taxon>Chitinophagaceae</taxon>
        <taxon>Lacibacter</taxon>
    </lineage>
</organism>
<keyword evidence="1" id="KW-0472">Membrane</keyword>
<protein>
    <submittedName>
        <fullName evidence="3">PASTA domain-containing protein</fullName>
    </submittedName>
</protein>
<evidence type="ECO:0000313" key="4">
    <source>
        <dbReference type="Proteomes" id="UP000290204"/>
    </source>
</evidence>
<feature type="domain" description="PASTA" evidence="2">
    <location>
        <begin position="39"/>
        <end position="105"/>
    </location>
</feature>
<feature type="domain" description="PASTA" evidence="2">
    <location>
        <begin position="180"/>
        <end position="246"/>
    </location>
</feature>
<name>A0A4Q1CML8_9BACT</name>
<reference evidence="3 4" key="1">
    <citation type="submission" date="2019-01" db="EMBL/GenBank/DDBJ databases">
        <title>Lacibacter sp. strain TTM-7.</title>
        <authorList>
            <person name="Chen W.-M."/>
        </authorList>
    </citation>
    <scope>NUCLEOTIDE SEQUENCE [LARGE SCALE GENOMIC DNA]</scope>
    <source>
        <strain evidence="3 4">TTM-7</strain>
    </source>
</reference>
<sequence length="279" mass="30512">MFQFITKRSFFVNLLIALLLGLAIVFIFFQLLDSITQHGKYAKVPSVKGKTVEDATKVLEAQGFRVEVQDSVYYDSLPKLSIVKQSPQPEELVKVNRTIYLTINRAEAPLVTLPNFVGQTYRSVQLQLNTLGLKLGDTTTRPDFAVGSVLEQLYKGVSVKPGAKIPMGSSISLVIGGGIKQTEVSVPLLLGLTFAEAKVLLESNDLLLGAVVVDGAIADSASAFVIKQNPPVRDDEGRPIRIRGGQLIDVWISTDRSKIDSIPKPKAVMEKKPETVNEY</sequence>
<dbReference type="Proteomes" id="UP000290204">
    <property type="component" value="Unassembled WGS sequence"/>
</dbReference>
<accession>A0A4Q1CML8</accession>
<keyword evidence="1" id="KW-0812">Transmembrane</keyword>
<evidence type="ECO:0000256" key="1">
    <source>
        <dbReference type="SAM" id="Phobius"/>
    </source>
</evidence>
<keyword evidence="4" id="KW-1185">Reference proteome</keyword>
<dbReference type="RefSeq" id="WP_129129647.1">
    <property type="nucleotide sequence ID" value="NZ_SDHW01000001.1"/>
</dbReference>
<dbReference type="CDD" id="cd06577">
    <property type="entry name" value="PASTA_pknB"/>
    <property type="match status" value="2"/>
</dbReference>
<dbReference type="AlphaFoldDB" id="A0A4Q1CML8"/>
<comment type="caution">
    <text evidence="3">The sequence shown here is derived from an EMBL/GenBank/DDBJ whole genome shotgun (WGS) entry which is preliminary data.</text>
</comment>
<dbReference type="InterPro" id="IPR005543">
    <property type="entry name" value="PASTA_dom"/>
</dbReference>
<keyword evidence="1" id="KW-1133">Transmembrane helix</keyword>
<proteinExistence type="predicted"/>
<dbReference type="Pfam" id="PF03793">
    <property type="entry name" value="PASTA"/>
    <property type="match status" value="2"/>
</dbReference>
<feature type="transmembrane region" description="Helical" evidence="1">
    <location>
        <begin position="12"/>
        <end position="32"/>
    </location>
</feature>
<feature type="domain" description="PASTA" evidence="2">
    <location>
        <begin position="107"/>
        <end position="177"/>
    </location>
</feature>
<dbReference type="OrthoDB" id="9803895at2"/>
<evidence type="ECO:0000313" key="3">
    <source>
        <dbReference type="EMBL" id="RXK62276.1"/>
    </source>
</evidence>